<evidence type="ECO:0000256" key="3">
    <source>
        <dbReference type="RuleBase" id="RU362118"/>
    </source>
</evidence>
<dbReference type="InterPro" id="IPR000277">
    <property type="entry name" value="Cys/Met-Metab_PyrdxlP-dep_enz"/>
</dbReference>
<evidence type="ECO:0000256" key="1">
    <source>
        <dbReference type="ARBA" id="ARBA00001933"/>
    </source>
</evidence>
<dbReference type="Gene3D" id="3.40.640.10">
    <property type="entry name" value="Type I PLP-dependent aspartate aminotransferase-like (Major domain)"/>
    <property type="match status" value="1"/>
</dbReference>
<dbReference type="CDD" id="cd00614">
    <property type="entry name" value="CGS_like"/>
    <property type="match status" value="1"/>
</dbReference>
<dbReference type="PANTHER" id="PTHR11808">
    <property type="entry name" value="TRANS-SULFURATION ENZYME FAMILY MEMBER"/>
    <property type="match status" value="1"/>
</dbReference>
<dbReference type="PANTHER" id="PTHR11808:SF85">
    <property type="entry name" value="CYSTATHIONINE GAMMA-LYASE-RELATED"/>
    <property type="match status" value="1"/>
</dbReference>
<proteinExistence type="inferred from homology"/>
<evidence type="ECO:0000313" key="5">
    <source>
        <dbReference type="Proteomes" id="UP000805614"/>
    </source>
</evidence>
<dbReference type="GO" id="GO:0008483">
    <property type="term" value="F:transaminase activity"/>
    <property type="evidence" value="ECO:0007669"/>
    <property type="project" value="UniProtKB-KW"/>
</dbReference>
<evidence type="ECO:0000313" key="4">
    <source>
        <dbReference type="EMBL" id="MBC6466040.1"/>
    </source>
</evidence>
<protein>
    <submittedName>
        <fullName evidence="4">Aminotransferase class I/II-fold pyridoxal phosphate-dependent enzyme</fullName>
    </submittedName>
</protein>
<comment type="caution">
    <text evidence="4">The sequence shown here is derived from an EMBL/GenBank/DDBJ whole genome shotgun (WGS) entry which is preliminary data.</text>
</comment>
<gene>
    <name evidence="4" type="ORF">HKK74_11090</name>
</gene>
<keyword evidence="4" id="KW-0808">Transferase</keyword>
<keyword evidence="2 3" id="KW-0663">Pyridoxal phosphate</keyword>
<sequence>MTQHHRETRAIHVPIPLPSGSRALNVPLYQGGVFAFDDADEMAAAFDGPPAGAAEGDGEGVHARGGFIYSRLANPTVRALEDAVADLEGGAGALAAGSGMGAINTVLRGLLRTGDHVIAQRCLYGGTHTTLRELTDRWGVEVTYVSGDDPEEVRAALRPRTRILYLETIANPTTQVVDLPALIAAAPGVVSVVDNTFATPLLCRPIEYGADVVVHSATKYLSGHADVLAGVAVFADAGLLREVWDSGTELGATADPFAAWLILRGMATLSLRMERHCSNAQTLAERLSAHPAVAAVHYPGLPSHPGHEIGRRILSGSGGVLSFDLAGGRAAGRTFIEAVRLASLAASLGDVKTLVMHPASTSHRKLDAAMLAAAGIGEGTVRIAVGIEHPEDIWSDLEQALTKAG</sequence>
<evidence type="ECO:0000256" key="2">
    <source>
        <dbReference type="ARBA" id="ARBA00022898"/>
    </source>
</evidence>
<keyword evidence="4" id="KW-0032">Aminotransferase</keyword>
<keyword evidence="5" id="KW-1185">Reference proteome</keyword>
<dbReference type="SUPFAM" id="SSF53383">
    <property type="entry name" value="PLP-dependent transferases"/>
    <property type="match status" value="1"/>
</dbReference>
<dbReference type="Gene3D" id="3.90.1150.10">
    <property type="entry name" value="Aspartate Aminotransferase, domain 1"/>
    <property type="match status" value="1"/>
</dbReference>
<dbReference type="RefSeq" id="WP_187243043.1">
    <property type="nucleotide sequence ID" value="NZ_BAAAOK010000028.1"/>
</dbReference>
<dbReference type="InterPro" id="IPR015424">
    <property type="entry name" value="PyrdxlP-dep_Trfase"/>
</dbReference>
<dbReference type="EMBL" id="JABVEC010000006">
    <property type="protein sequence ID" value="MBC6466040.1"/>
    <property type="molecule type" value="Genomic_DNA"/>
</dbReference>
<dbReference type="PIRSF" id="PIRSF001434">
    <property type="entry name" value="CGS"/>
    <property type="match status" value="1"/>
</dbReference>
<dbReference type="Proteomes" id="UP000805614">
    <property type="component" value="Unassembled WGS sequence"/>
</dbReference>
<comment type="similarity">
    <text evidence="3">Belongs to the trans-sulfuration enzymes family.</text>
</comment>
<reference evidence="4 5" key="1">
    <citation type="submission" date="2020-06" db="EMBL/GenBank/DDBJ databases">
        <title>Actinomadura xiongansis sp. nov., isolated from soil of Baiyangdian.</title>
        <authorList>
            <person name="Zhang X."/>
        </authorList>
    </citation>
    <scope>NUCLEOTIDE SEQUENCE [LARGE SCALE GENOMIC DNA]</scope>
    <source>
        <strain evidence="4 5">HBUM206468</strain>
    </source>
</reference>
<name>A0ABR7LMH7_9ACTN</name>
<organism evidence="4 5">
    <name type="scientific">Actinomadura alba</name>
    <dbReference type="NCBI Taxonomy" id="406431"/>
    <lineage>
        <taxon>Bacteria</taxon>
        <taxon>Bacillati</taxon>
        <taxon>Actinomycetota</taxon>
        <taxon>Actinomycetes</taxon>
        <taxon>Streptosporangiales</taxon>
        <taxon>Thermomonosporaceae</taxon>
        <taxon>Actinomadura</taxon>
    </lineage>
</organism>
<dbReference type="Pfam" id="PF01053">
    <property type="entry name" value="Cys_Met_Meta_PP"/>
    <property type="match status" value="1"/>
</dbReference>
<dbReference type="InterPro" id="IPR015422">
    <property type="entry name" value="PyrdxlP-dep_Trfase_small"/>
</dbReference>
<dbReference type="InterPro" id="IPR015421">
    <property type="entry name" value="PyrdxlP-dep_Trfase_major"/>
</dbReference>
<comment type="cofactor">
    <cofactor evidence="1 3">
        <name>pyridoxal 5'-phosphate</name>
        <dbReference type="ChEBI" id="CHEBI:597326"/>
    </cofactor>
</comment>
<accession>A0ABR7LMH7</accession>